<dbReference type="RefSeq" id="WP_247413601.1">
    <property type="nucleotide sequence ID" value="NZ_JALLGW010000001.1"/>
</dbReference>
<dbReference type="InterPro" id="IPR055736">
    <property type="entry name" value="DUF7312"/>
</dbReference>
<keyword evidence="2" id="KW-0812">Transmembrane</keyword>
<keyword evidence="5" id="KW-1185">Reference proteome</keyword>
<accession>A0ABD5RJK1</accession>
<feature type="domain" description="DUF7312" evidence="3">
    <location>
        <begin position="4"/>
        <end position="85"/>
    </location>
</feature>
<gene>
    <name evidence="4" type="ORF">ACFPYI_04945</name>
</gene>
<keyword evidence="2" id="KW-0472">Membrane</keyword>
<feature type="region of interest" description="Disordered" evidence="1">
    <location>
        <begin position="1"/>
        <end position="60"/>
    </location>
</feature>
<evidence type="ECO:0000256" key="2">
    <source>
        <dbReference type="SAM" id="Phobius"/>
    </source>
</evidence>
<dbReference type="EMBL" id="JBHSQH010000001">
    <property type="protein sequence ID" value="MFC5970674.1"/>
    <property type="molecule type" value="Genomic_DNA"/>
</dbReference>
<evidence type="ECO:0000313" key="5">
    <source>
        <dbReference type="Proteomes" id="UP001596099"/>
    </source>
</evidence>
<name>A0ABD5RJK1_9EURY</name>
<evidence type="ECO:0000256" key="1">
    <source>
        <dbReference type="SAM" id="MobiDB-lite"/>
    </source>
</evidence>
<feature type="compositionally biased region" description="Basic and acidic residues" evidence="1">
    <location>
        <begin position="1"/>
        <end position="11"/>
    </location>
</feature>
<reference evidence="4 5" key="1">
    <citation type="journal article" date="2019" name="Int. J. Syst. Evol. Microbiol.">
        <title>The Global Catalogue of Microorganisms (GCM) 10K type strain sequencing project: providing services to taxonomists for standard genome sequencing and annotation.</title>
        <authorList>
            <consortium name="The Broad Institute Genomics Platform"/>
            <consortium name="The Broad Institute Genome Sequencing Center for Infectious Disease"/>
            <person name="Wu L."/>
            <person name="Ma J."/>
        </authorList>
    </citation>
    <scope>NUCLEOTIDE SEQUENCE [LARGE SCALE GENOMIC DNA]</scope>
    <source>
        <strain evidence="4 5">CGMCC 1.12543</strain>
    </source>
</reference>
<dbReference type="Proteomes" id="UP001596099">
    <property type="component" value="Unassembled WGS sequence"/>
</dbReference>
<dbReference type="Pfam" id="PF23994">
    <property type="entry name" value="DUF7312"/>
    <property type="match status" value="1"/>
</dbReference>
<proteinExistence type="predicted"/>
<feature type="transmembrane region" description="Helical" evidence="2">
    <location>
        <begin position="69"/>
        <end position="87"/>
    </location>
</feature>
<organism evidence="4 5">
    <name type="scientific">Halomarina salina</name>
    <dbReference type="NCBI Taxonomy" id="1872699"/>
    <lineage>
        <taxon>Archaea</taxon>
        <taxon>Methanobacteriati</taxon>
        <taxon>Methanobacteriota</taxon>
        <taxon>Stenosarchaea group</taxon>
        <taxon>Halobacteria</taxon>
        <taxon>Halobacteriales</taxon>
        <taxon>Natronomonadaceae</taxon>
        <taxon>Halomarina</taxon>
    </lineage>
</organism>
<evidence type="ECO:0000313" key="4">
    <source>
        <dbReference type="EMBL" id="MFC5970674.1"/>
    </source>
</evidence>
<protein>
    <recommendedName>
        <fullName evidence="3">DUF7312 domain-containing protein</fullName>
    </recommendedName>
</protein>
<keyword evidence="2" id="KW-1133">Transmembrane helix</keyword>
<feature type="compositionally biased region" description="Basic and acidic residues" evidence="1">
    <location>
        <begin position="20"/>
        <end position="44"/>
    </location>
</feature>
<sequence>MSSDDEWRFATDEVGETATQDDRPDERTDERTVDGHADADRRQTGEGVLGRNDGEFADPEPQSVAAENVFFVVLGAMTMVGIIALLVV</sequence>
<evidence type="ECO:0000259" key="3">
    <source>
        <dbReference type="Pfam" id="PF23994"/>
    </source>
</evidence>
<dbReference type="AlphaFoldDB" id="A0ABD5RJK1"/>
<comment type="caution">
    <text evidence="4">The sequence shown here is derived from an EMBL/GenBank/DDBJ whole genome shotgun (WGS) entry which is preliminary data.</text>
</comment>